<dbReference type="SFLD" id="SFLDG00358">
    <property type="entry name" value="Main_(cytGST)"/>
    <property type="match status" value="1"/>
</dbReference>
<dbReference type="Gene3D" id="1.20.1050.10">
    <property type="match status" value="1"/>
</dbReference>
<evidence type="ECO:0000313" key="5">
    <source>
        <dbReference type="Proteomes" id="UP000295294"/>
    </source>
</evidence>
<dbReference type="CDD" id="cd03191">
    <property type="entry name" value="GST_C_Zeta"/>
    <property type="match status" value="1"/>
</dbReference>
<dbReference type="SFLD" id="SFLDS00019">
    <property type="entry name" value="Glutathione_Transferase_(cytos"/>
    <property type="match status" value="1"/>
</dbReference>
<dbReference type="AlphaFoldDB" id="A0A4P7L977"/>
<accession>A0A4P7L977</accession>
<dbReference type="InterPro" id="IPR010987">
    <property type="entry name" value="Glutathione-S-Trfase_C-like"/>
</dbReference>
<dbReference type="Pfam" id="PF13409">
    <property type="entry name" value="GST_N_2"/>
    <property type="match status" value="1"/>
</dbReference>
<dbReference type="RefSeq" id="WP_135703081.1">
    <property type="nucleotide sequence ID" value="NZ_CP038634.1"/>
</dbReference>
<evidence type="ECO:0000259" key="3">
    <source>
        <dbReference type="PROSITE" id="PS50405"/>
    </source>
</evidence>
<feature type="domain" description="GST N-terminal" evidence="2">
    <location>
        <begin position="1"/>
        <end position="80"/>
    </location>
</feature>
<name>A0A4P7L977_9BURK</name>
<dbReference type="Pfam" id="PF00043">
    <property type="entry name" value="GST_C"/>
    <property type="match status" value="1"/>
</dbReference>
<dbReference type="EC" id="5.2.1.2" evidence="4"/>
<dbReference type="GO" id="GO:0004364">
    <property type="term" value="F:glutathione transferase activity"/>
    <property type="evidence" value="ECO:0007669"/>
    <property type="project" value="TreeGrafter"/>
</dbReference>
<evidence type="ECO:0000313" key="4">
    <source>
        <dbReference type="EMBL" id="QBY50349.1"/>
    </source>
</evidence>
<sequence length="212" mass="23446">MDLYNFFNSSAAYRVRIAMALKGLPWDHIGVNLRAGEQDRPGYQALNPNRLVPTIQDGRQTITQSLAIIDYLDRKCPVPLLVPADGQARTRVLELALTIACDLHPLNNMRVQKYLSARLGIADADKSEWVAHWLTAGFSALEPWLPADGGWCVGDAPTLADCCLVPQVANAQRAGFSLDPFPRVRLAYEHCMRHEAFRVAAPSAQPDYIAAH</sequence>
<dbReference type="OrthoDB" id="509852at2"/>
<dbReference type="Proteomes" id="UP000295294">
    <property type="component" value="Chromosome 1"/>
</dbReference>
<dbReference type="InterPro" id="IPR005955">
    <property type="entry name" value="GST_Zeta"/>
</dbReference>
<dbReference type="InterPro" id="IPR040079">
    <property type="entry name" value="Glutathione_S-Trfase"/>
</dbReference>
<dbReference type="GO" id="GO:0006749">
    <property type="term" value="P:glutathione metabolic process"/>
    <property type="evidence" value="ECO:0007669"/>
    <property type="project" value="TreeGrafter"/>
</dbReference>
<comment type="similarity">
    <text evidence="1">Belongs to the GST superfamily. Zeta family.</text>
</comment>
<dbReference type="GO" id="GO:0016034">
    <property type="term" value="F:maleylacetoacetate isomerase activity"/>
    <property type="evidence" value="ECO:0007669"/>
    <property type="project" value="UniProtKB-EC"/>
</dbReference>
<feature type="domain" description="GST C-terminal" evidence="3">
    <location>
        <begin position="85"/>
        <end position="210"/>
    </location>
</feature>
<dbReference type="InterPro" id="IPR034333">
    <property type="entry name" value="GST_Zeta_N"/>
</dbReference>
<dbReference type="InterPro" id="IPR034330">
    <property type="entry name" value="GST_Zeta_C"/>
</dbReference>
<dbReference type="KEGG" id="cox:E0W60_03825"/>
<dbReference type="EMBL" id="CP038634">
    <property type="protein sequence ID" value="QBY50349.1"/>
    <property type="molecule type" value="Genomic_DNA"/>
</dbReference>
<protein>
    <submittedName>
        <fullName evidence="4">Maleylacetoacetate isomerase</fullName>
        <ecNumber evidence="4">5.2.1.2</ecNumber>
    </submittedName>
</protein>
<evidence type="ECO:0000259" key="2">
    <source>
        <dbReference type="PROSITE" id="PS50404"/>
    </source>
</evidence>
<dbReference type="InterPro" id="IPR036249">
    <property type="entry name" value="Thioredoxin-like_sf"/>
</dbReference>
<dbReference type="GO" id="GO:0005737">
    <property type="term" value="C:cytoplasm"/>
    <property type="evidence" value="ECO:0007669"/>
    <property type="project" value="InterPro"/>
</dbReference>
<dbReference type="PANTHER" id="PTHR42673:SF4">
    <property type="entry name" value="MALEYLACETOACETATE ISOMERASE"/>
    <property type="match status" value="1"/>
</dbReference>
<dbReference type="GO" id="GO:0006559">
    <property type="term" value="P:L-phenylalanine catabolic process"/>
    <property type="evidence" value="ECO:0007669"/>
    <property type="project" value="TreeGrafter"/>
</dbReference>
<dbReference type="PANTHER" id="PTHR42673">
    <property type="entry name" value="MALEYLACETOACETATE ISOMERASE"/>
    <property type="match status" value="1"/>
</dbReference>
<dbReference type="InterPro" id="IPR004046">
    <property type="entry name" value="GST_C"/>
</dbReference>
<dbReference type="NCBIfam" id="TIGR01262">
    <property type="entry name" value="maiA"/>
    <property type="match status" value="1"/>
</dbReference>
<dbReference type="SUPFAM" id="SSF47616">
    <property type="entry name" value="GST C-terminal domain-like"/>
    <property type="match status" value="1"/>
</dbReference>
<dbReference type="PROSITE" id="PS50405">
    <property type="entry name" value="GST_CTER"/>
    <property type="match status" value="1"/>
</dbReference>
<keyword evidence="4" id="KW-0413">Isomerase</keyword>
<dbReference type="InterPro" id="IPR036282">
    <property type="entry name" value="Glutathione-S-Trfase_C_sf"/>
</dbReference>
<gene>
    <name evidence="4" type="primary">maiA</name>
    <name evidence="4" type="ORF">E0W60_03825</name>
</gene>
<dbReference type="SUPFAM" id="SSF52833">
    <property type="entry name" value="Thioredoxin-like"/>
    <property type="match status" value="1"/>
</dbReference>
<dbReference type="Gene3D" id="3.40.30.10">
    <property type="entry name" value="Glutaredoxin"/>
    <property type="match status" value="1"/>
</dbReference>
<dbReference type="PROSITE" id="PS50404">
    <property type="entry name" value="GST_NTER"/>
    <property type="match status" value="1"/>
</dbReference>
<dbReference type="InterPro" id="IPR004045">
    <property type="entry name" value="Glutathione_S-Trfase_N"/>
</dbReference>
<proteinExistence type="inferred from homology"/>
<organism evidence="4 5">
    <name type="scientific">Cupriavidus oxalaticus</name>
    <dbReference type="NCBI Taxonomy" id="96344"/>
    <lineage>
        <taxon>Bacteria</taxon>
        <taxon>Pseudomonadati</taxon>
        <taxon>Pseudomonadota</taxon>
        <taxon>Betaproteobacteria</taxon>
        <taxon>Burkholderiales</taxon>
        <taxon>Burkholderiaceae</taxon>
        <taxon>Cupriavidus</taxon>
    </lineage>
</organism>
<dbReference type="CDD" id="cd03042">
    <property type="entry name" value="GST_N_Zeta"/>
    <property type="match status" value="1"/>
</dbReference>
<evidence type="ECO:0000256" key="1">
    <source>
        <dbReference type="ARBA" id="ARBA00010007"/>
    </source>
</evidence>
<reference evidence="4 5" key="1">
    <citation type="submission" date="2019-03" db="EMBL/GenBank/DDBJ databases">
        <title>Efficiently degradation of phenoxyalkanoic acid herbicides by Cupriavidus oxalaticus strain X32.</title>
        <authorList>
            <person name="Sheng X."/>
        </authorList>
    </citation>
    <scope>NUCLEOTIDE SEQUENCE [LARGE SCALE GENOMIC DNA]</scope>
    <source>
        <strain evidence="4 5">X32</strain>
    </source>
</reference>